<protein>
    <submittedName>
        <fullName evidence="1">Uncharacterized protein</fullName>
    </submittedName>
</protein>
<accession>A0AAN6RSX9</accession>
<dbReference type="AlphaFoldDB" id="A0AAN6RSX9"/>
<reference evidence="1" key="2">
    <citation type="submission" date="2023-05" db="EMBL/GenBank/DDBJ databases">
        <authorList>
            <consortium name="Lawrence Berkeley National Laboratory"/>
            <person name="Steindorff A."/>
            <person name="Hensen N."/>
            <person name="Bonometti L."/>
            <person name="Westerberg I."/>
            <person name="Brannstrom I.O."/>
            <person name="Guillou S."/>
            <person name="Cros-Aarteil S."/>
            <person name="Calhoun S."/>
            <person name="Haridas S."/>
            <person name="Kuo A."/>
            <person name="Mondo S."/>
            <person name="Pangilinan J."/>
            <person name="Riley R."/>
            <person name="Labutti K."/>
            <person name="Andreopoulos B."/>
            <person name="Lipzen A."/>
            <person name="Chen C."/>
            <person name="Yanf M."/>
            <person name="Daum C."/>
            <person name="Ng V."/>
            <person name="Clum A."/>
            <person name="Ohm R."/>
            <person name="Martin F."/>
            <person name="Silar P."/>
            <person name="Natvig D."/>
            <person name="Lalanne C."/>
            <person name="Gautier V."/>
            <person name="Ament-Velasquez S.L."/>
            <person name="Kruys A."/>
            <person name="Hutchinson M.I."/>
            <person name="Powell A.J."/>
            <person name="Barry K."/>
            <person name="Miller A.N."/>
            <person name="Grigoriev I.V."/>
            <person name="Debuchy R."/>
            <person name="Gladieux P."/>
            <person name="Thoren M.H."/>
            <person name="Johannesson H."/>
        </authorList>
    </citation>
    <scope>NUCLEOTIDE SEQUENCE</scope>
    <source>
        <strain evidence="1">CBS 103.79</strain>
    </source>
</reference>
<proteinExistence type="predicted"/>
<reference evidence="1" key="1">
    <citation type="journal article" date="2023" name="Mol. Phylogenet. Evol.">
        <title>Genome-scale phylogeny and comparative genomics of the fungal order Sordariales.</title>
        <authorList>
            <person name="Hensen N."/>
            <person name="Bonometti L."/>
            <person name="Westerberg I."/>
            <person name="Brannstrom I.O."/>
            <person name="Guillou S."/>
            <person name="Cros-Aarteil S."/>
            <person name="Calhoun S."/>
            <person name="Haridas S."/>
            <person name="Kuo A."/>
            <person name="Mondo S."/>
            <person name="Pangilinan J."/>
            <person name="Riley R."/>
            <person name="LaButti K."/>
            <person name="Andreopoulos B."/>
            <person name="Lipzen A."/>
            <person name="Chen C."/>
            <person name="Yan M."/>
            <person name="Daum C."/>
            <person name="Ng V."/>
            <person name="Clum A."/>
            <person name="Steindorff A."/>
            <person name="Ohm R.A."/>
            <person name="Martin F."/>
            <person name="Silar P."/>
            <person name="Natvig D.O."/>
            <person name="Lalanne C."/>
            <person name="Gautier V."/>
            <person name="Ament-Velasquez S.L."/>
            <person name="Kruys A."/>
            <person name="Hutchinson M.I."/>
            <person name="Powell A.J."/>
            <person name="Barry K."/>
            <person name="Miller A.N."/>
            <person name="Grigoriev I.V."/>
            <person name="Debuchy R."/>
            <person name="Gladieux P."/>
            <person name="Hiltunen Thoren M."/>
            <person name="Johannesson H."/>
        </authorList>
    </citation>
    <scope>NUCLEOTIDE SEQUENCE</scope>
    <source>
        <strain evidence="1">CBS 103.79</strain>
    </source>
</reference>
<organism evidence="1 2">
    <name type="scientific">Staphylotrichum tortipilum</name>
    <dbReference type="NCBI Taxonomy" id="2831512"/>
    <lineage>
        <taxon>Eukaryota</taxon>
        <taxon>Fungi</taxon>
        <taxon>Dikarya</taxon>
        <taxon>Ascomycota</taxon>
        <taxon>Pezizomycotina</taxon>
        <taxon>Sordariomycetes</taxon>
        <taxon>Sordariomycetidae</taxon>
        <taxon>Sordariales</taxon>
        <taxon>Chaetomiaceae</taxon>
        <taxon>Staphylotrichum</taxon>
    </lineage>
</organism>
<evidence type="ECO:0000313" key="1">
    <source>
        <dbReference type="EMBL" id="KAK3902252.1"/>
    </source>
</evidence>
<comment type="caution">
    <text evidence="1">The sequence shown here is derived from an EMBL/GenBank/DDBJ whole genome shotgun (WGS) entry which is preliminary data.</text>
</comment>
<name>A0AAN6RSX9_9PEZI</name>
<evidence type="ECO:0000313" key="2">
    <source>
        <dbReference type="Proteomes" id="UP001303889"/>
    </source>
</evidence>
<dbReference type="Proteomes" id="UP001303889">
    <property type="component" value="Unassembled WGS sequence"/>
</dbReference>
<feature type="non-terminal residue" evidence="1">
    <location>
        <position position="1"/>
    </location>
</feature>
<sequence>YYRQLLHQQREVLTSNADIDAFRYALQRFPSLARVTITPFAHGLLFTPLYETPMIRAFPSGFRYPTPRTWPVNSMYPYGSAYRVEGENWSDLRDSRKNIWRGFRIVARELAANPHHRITQLIIDDCHLFSGINCTIFTELCAEYHDLVALLRSPGFSRLDLALLTVDQWDEYRDALRSGHLRRALAEAPDMQHISLSTCETEPNAFLDIYDHEPNDPTFTPLSAIFPVEKWPRLRHFALSSVLVGQDDLLAFLGTLPATLRSVELVCLGFAQGSYQGLLEGMRASLDWRERAAGQRPTVTVGVDADKWRGRIVWATKEVDDFLYGEAPNPFDNPVDKGDMLVKGVGVERDPFDPEYEGRP</sequence>
<keyword evidence="2" id="KW-1185">Reference proteome</keyword>
<gene>
    <name evidence="1" type="ORF">C8A05DRAFT_15672</name>
</gene>
<dbReference type="EMBL" id="MU855522">
    <property type="protein sequence ID" value="KAK3902252.1"/>
    <property type="molecule type" value="Genomic_DNA"/>
</dbReference>